<evidence type="ECO:0000313" key="5">
    <source>
        <dbReference type="Proteomes" id="UP000199040"/>
    </source>
</evidence>
<proteinExistence type="predicted"/>
<dbReference type="InterPro" id="IPR027275">
    <property type="entry name" value="PRC-brl_dom"/>
</dbReference>
<protein>
    <submittedName>
        <fullName evidence="4">PRC-barrel domain-containing protein</fullName>
    </submittedName>
</protein>
<accession>A0A1I3FBY3</accession>
<dbReference type="EMBL" id="FOPY01000017">
    <property type="protein sequence ID" value="SFI08743.1"/>
    <property type="molecule type" value="Genomic_DNA"/>
</dbReference>
<feature type="chain" id="PRO_5011704676" evidence="2">
    <location>
        <begin position="30"/>
        <end position="274"/>
    </location>
</feature>
<feature type="compositionally biased region" description="Basic and acidic residues" evidence="1">
    <location>
        <begin position="264"/>
        <end position="274"/>
    </location>
</feature>
<evidence type="ECO:0000259" key="3">
    <source>
        <dbReference type="Pfam" id="PF05239"/>
    </source>
</evidence>
<evidence type="ECO:0000256" key="2">
    <source>
        <dbReference type="SAM" id="SignalP"/>
    </source>
</evidence>
<gene>
    <name evidence="4" type="ORF">SAMN04487959_11731</name>
</gene>
<evidence type="ECO:0000256" key="1">
    <source>
        <dbReference type="SAM" id="MobiDB-lite"/>
    </source>
</evidence>
<feature type="compositionally biased region" description="Polar residues" evidence="1">
    <location>
        <begin position="147"/>
        <end position="160"/>
    </location>
</feature>
<dbReference type="STRING" id="442341.SAMN04487959_11731"/>
<dbReference type="PANTHER" id="PTHR36505:SF1">
    <property type="entry name" value="BLR1072 PROTEIN"/>
    <property type="match status" value="1"/>
</dbReference>
<feature type="signal peptide" evidence="2">
    <location>
        <begin position="1"/>
        <end position="29"/>
    </location>
</feature>
<dbReference type="InterPro" id="IPR011033">
    <property type="entry name" value="PRC_barrel-like_sf"/>
</dbReference>
<keyword evidence="2" id="KW-0732">Signal</keyword>
<feature type="compositionally biased region" description="Low complexity" evidence="1">
    <location>
        <begin position="36"/>
        <end position="52"/>
    </location>
</feature>
<keyword evidence="5" id="KW-1185">Reference proteome</keyword>
<organism evidence="4 5">
    <name type="scientific">Modicisalibacter xianhensis</name>
    <dbReference type="NCBI Taxonomy" id="442341"/>
    <lineage>
        <taxon>Bacteria</taxon>
        <taxon>Pseudomonadati</taxon>
        <taxon>Pseudomonadota</taxon>
        <taxon>Gammaproteobacteria</taxon>
        <taxon>Oceanospirillales</taxon>
        <taxon>Halomonadaceae</taxon>
        <taxon>Modicisalibacter</taxon>
    </lineage>
</organism>
<feature type="domain" description="PRC-barrel" evidence="3">
    <location>
        <begin position="170"/>
        <end position="242"/>
    </location>
</feature>
<reference evidence="4 5" key="1">
    <citation type="submission" date="2016-10" db="EMBL/GenBank/DDBJ databases">
        <authorList>
            <person name="de Groot N.N."/>
        </authorList>
    </citation>
    <scope>NUCLEOTIDE SEQUENCE [LARGE SCALE GENOMIC DNA]</scope>
    <source>
        <strain evidence="4 5">CGMCC 1.6848</strain>
    </source>
</reference>
<name>A0A1I3FBY3_9GAMM</name>
<sequence>MTDHKLARKLRIATLGAASALLLAPLANAQSEDTDQAQVSVESSEPQVSVKQAEPEVTVDDSAEPNVNVTNDQDDAEVVVERPEPEVKVNMPEPEVKVIQAESAKGSDAAQPDTEAQDAQPEQTQPSAQTAQEQQAQSGTQADQQESPTQETAGQETTQPAEPPEQSPLDKMRVADLEGQTIYGTGGEELGDIDNVVMANDGSNAGVVISMGGFWGLFEDQVLIPFNQLQLNDDQLVWQTDKSTEEMEETGYDEQNYTEVSPEEYEHVGDLRDA</sequence>
<dbReference type="Proteomes" id="UP000199040">
    <property type="component" value="Unassembled WGS sequence"/>
</dbReference>
<dbReference type="Gene3D" id="2.30.30.240">
    <property type="entry name" value="PRC-barrel domain"/>
    <property type="match status" value="1"/>
</dbReference>
<dbReference type="PANTHER" id="PTHR36505">
    <property type="entry name" value="BLR1072 PROTEIN"/>
    <property type="match status" value="1"/>
</dbReference>
<feature type="region of interest" description="Disordered" evidence="1">
    <location>
        <begin position="30"/>
        <end position="171"/>
    </location>
</feature>
<dbReference type="AlphaFoldDB" id="A0A1I3FBY3"/>
<dbReference type="SUPFAM" id="SSF50346">
    <property type="entry name" value="PRC-barrel domain"/>
    <property type="match status" value="1"/>
</dbReference>
<feature type="region of interest" description="Disordered" evidence="1">
    <location>
        <begin position="243"/>
        <end position="274"/>
    </location>
</feature>
<evidence type="ECO:0000313" key="4">
    <source>
        <dbReference type="EMBL" id="SFI08743.1"/>
    </source>
</evidence>
<dbReference type="Pfam" id="PF05239">
    <property type="entry name" value="PRC"/>
    <property type="match status" value="1"/>
</dbReference>
<feature type="compositionally biased region" description="Low complexity" evidence="1">
    <location>
        <begin position="119"/>
        <end position="146"/>
    </location>
</feature>
<dbReference type="RefSeq" id="WP_092849519.1">
    <property type="nucleotide sequence ID" value="NZ_FOPY01000017.1"/>
</dbReference>